<keyword evidence="1" id="KW-0732">Signal</keyword>
<feature type="signal peptide" evidence="1">
    <location>
        <begin position="1"/>
        <end position="20"/>
    </location>
</feature>
<dbReference type="SUPFAM" id="SSF49503">
    <property type="entry name" value="Cupredoxins"/>
    <property type="match status" value="1"/>
</dbReference>
<protein>
    <submittedName>
        <fullName evidence="2">Methylamine utilization protein</fullName>
    </submittedName>
</protein>
<name>A0AAU7QSJ8_9GAMM</name>
<feature type="chain" id="PRO_5043706040" evidence="1">
    <location>
        <begin position="21"/>
        <end position="217"/>
    </location>
</feature>
<accession>A0AAU7QSJ8</accession>
<gene>
    <name evidence="2" type="ORF">ABNK63_08025</name>
</gene>
<dbReference type="InterPro" id="IPR008972">
    <property type="entry name" value="Cupredoxin"/>
</dbReference>
<reference evidence="2" key="1">
    <citation type="submission" date="2024-06" db="EMBL/GenBank/DDBJ databases">
        <authorList>
            <person name="Sun Y."/>
        </authorList>
    </citation>
    <scope>NUCLEOTIDE SEQUENCE</scope>
    <source>
        <strain evidence="2">IGA1.0</strain>
    </source>
</reference>
<dbReference type="Gene3D" id="2.60.40.420">
    <property type="entry name" value="Cupredoxins - blue copper proteins"/>
    <property type="match status" value="1"/>
</dbReference>
<evidence type="ECO:0000256" key="1">
    <source>
        <dbReference type="SAM" id="SignalP"/>
    </source>
</evidence>
<dbReference type="RefSeq" id="WP_007805450.1">
    <property type="nucleotide sequence ID" value="NZ_CP157948.1"/>
</dbReference>
<proteinExistence type="predicted"/>
<sequence>MRCLLVVASLLLGNAWPVLAAEVTVHLDDGRGHAVSDAVVMLIPDAAPAAAAAPPAPATHVVDQRDETFVPYVQLLRPGDEVVFRNSDSTRHHVYSFAAIRTFEFVLRPGESSPALVMDKSGIAAVGCNIHDHMITYLFVSAVPAIALSGGDGNATIGHLAPGRYTAHVWHPQLHPGHPQPSQSVTIGGDADIGHLDFTLSLMPDPRMFMDREHLDY</sequence>
<dbReference type="AlphaFoldDB" id="A0AAU7QSJ8"/>
<organism evidence="2">
    <name type="scientific">Rhodanobacter sp. IGA1.0</name>
    <dbReference type="NCBI Taxonomy" id="3158582"/>
    <lineage>
        <taxon>Bacteria</taxon>
        <taxon>Pseudomonadati</taxon>
        <taxon>Pseudomonadota</taxon>
        <taxon>Gammaproteobacteria</taxon>
        <taxon>Lysobacterales</taxon>
        <taxon>Rhodanobacteraceae</taxon>
        <taxon>Rhodanobacter</taxon>
    </lineage>
</organism>
<evidence type="ECO:0000313" key="2">
    <source>
        <dbReference type="EMBL" id="XBS91563.1"/>
    </source>
</evidence>
<dbReference type="EMBL" id="CP157948">
    <property type="protein sequence ID" value="XBS91563.1"/>
    <property type="molecule type" value="Genomic_DNA"/>
</dbReference>